<dbReference type="InterPro" id="IPR029062">
    <property type="entry name" value="Class_I_gatase-like"/>
</dbReference>
<dbReference type="InterPro" id="IPR050472">
    <property type="entry name" value="Anth_synth/Amidotransfase"/>
</dbReference>
<gene>
    <name evidence="3" type="ORF">ACFODW_07290</name>
</gene>
<accession>A0ABV7A5L3</accession>
<name>A0ABV7A5L3_9BACI</name>
<organism evidence="3 4">
    <name type="scientific">Virgibacillus sediminis</name>
    <dbReference type="NCBI Taxonomy" id="202260"/>
    <lineage>
        <taxon>Bacteria</taxon>
        <taxon>Bacillati</taxon>
        <taxon>Bacillota</taxon>
        <taxon>Bacilli</taxon>
        <taxon>Bacillales</taxon>
        <taxon>Bacillaceae</taxon>
        <taxon>Virgibacillus</taxon>
    </lineage>
</organism>
<evidence type="ECO:0000256" key="1">
    <source>
        <dbReference type="ARBA" id="ARBA00022962"/>
    </source>
</evidence>
<dbReference type="SUPFAM" id="SSF52317">
    <property type="entry name" value="Class I glutamine amidotransferase-like"/>
    <property type="match status" value="1"/>
</dbReference>
<feature type="domain" description="Glutamine amidotransferase" evidence="2">
    <location>
        <begin position="3"/>
        <end position="186"/>
    </location>
</feature>
<dbReference type="InterPro" id="IPR006221">
    <property type="entry name" value="TrpG/PapA_dom"/>
</dbReference>
<dbReference type="PRINTS" id="PR00099">
    <property type="entry name" value="CPSGATASE"/>
</dbReference>
<dbReference type="CDD" id="cd01743">
    <property type="entry name" value="GATase1_Anthranilate_Synthase"/>
    <property type="match status" value="1"/>
</dbReference>
<dbReference type="PANTHER" id="PTHR43418">
    <property type="entry name" value="MULTIFUNCTIONAL TRYPTOPHAN BIOSYNTHESIS PROTEIN-RELATED"/>
    <property type="match status" value="1"/>
</dbReference>
<dbReference type="PRINTS" id="PR00096">
    <property type="entry name" value="GATASE"/>
</dbReference>
<sequence length="209" mass="23748">MIVIIDNYDSFTYNLFQYYKQIENDVRVYKNDEITVQQIERLQPHLIVLSPGPGTPEKTGISRNIIKAFHHQTPIFGVCLGFQLIVEFFGGSIIKGTRPMHGKVTKVQHDQLGIFTSILSPTYVTRYHSLAADTNAVPAQLKISSLDDSGTIMGIRHKKYPVEGVQFHPESILTEHGFQMTQNSYEQALLWLHQRGEMNDESRDTLSAL</sequence>
<dbReference type="PANTHER" id="PTHR43418:SF4">
    <property type="entry name" value="MULTIFUNCTIONAL TRYPTOPHAN BIOSYNTHESIS PROTEIN"/>
    <property type="match status" value="1"/>
</dbReference>
<protein>
    <submittedName>
        <fullName evidence="3">Anthranilate synthase component II</fullName>
    </submittedName>
</protein>
<evidence type="ECO:0000313" key="3">
    <source>
        <dbReference type="EMBL" id="MFC2948143.1"/>
    </source>
</evidence>
<dbReference type="Proteomes" id="UP001595387">
    <property type="component" value="Unassembled WGS sequence"/>
</dbReference>
<evidence type="ECO:0000313" key="4">
    <source>
        <dbReference type="Proteomes" id="UP001595387"/>
    </source>
</evidence>
<dbReference type="PRINTS" id="PR00097">
    <property type="entry name" value="ANTSNTHASEII"/>
</dbReference>
<dbReference type="InterPro" id="IPR017926">
    <property type="entry name" value="GATASE"/>
</dbReference>
<dbReference type="PROSITE" id="PS51273">
    <property type="entry name" value="GATASE_TYPE_1"/>
    <property type="match status" value="1"/>
</dbReference>
<dbReference type="Gene3D" id="3.40.50.880">
    <property type="match status" value="1"/>
</dbReference>
<dbReference type="NCBIfam" id="TIGR00566">
    <property type="entry name" value="trpG_papA"/>
    <property type="match status" value="1"/>
</dbReference>
<dbReference type="EMBL" id="JBHRRZ010000013">
    <property type="protein sequence ID" value="MFC2948143.1"/>
    <property type="molecule type" value="Genomic_DNA"/>
</dbReference>
<dbReference type="Pfam" id="PF00117">
    <property type="entry name" value="GATase"/>
    <property type="match status" value="1"/>
</dbReference>
<evidence type="ECO:0000259" key="2">
    <source>
        <dbReference type="Pfam" id="PF00117"/>
    </source>
</evidence>
<proteinExistence type="predicted"/>
<reference evidence="4" key="1">
    <citation type="journal article" date="2019" name="Int. J. Syst. Evol. Microbiol.">
        <title>The Global Catalogue of Microorganisms (GCM) 10K type strain sequencing project: providing services to taxonomists for standard genome sequencing and annotation.</title>
        <authorList>
            <consortium name="The Broad Institute Genomics Platform"/>
            <consortium name="The Broad Institute Genome Sequencing Center for Infectious Disease"/>
            <person name="Wu L."/>
            <person name="Ma J."/>
        </authorList>
    </citation>
    <scope>NUCLEOTIDE SEQUENCE [LARGE SCALE GENOMIC DNA]</scope>
    <source>
        <strain evidence="4">KCTC 13193</strain>
    </source>
</reference>
<comment type="caution">
    <text evidence="3">The sequence shown here is derived from an EMBL/GenBank/DDBJ whole genome shotgun (WGS) entry which is preliminary data.</text>
</comment>
<keyword evidence="1" id="KW-0315">Glutamine amidotransferase</keyword>
<keyword evidence="4" id="KW-1185">Reference proteome</keyword>
<dbReference type="RefSeq" id="WP_390304781.1">
    <property type="nucleotide sequence ID" value="NZ_JBHRRZ010000013.1"/>
</dbReference>